<protein>
    <recommendedName>
        <fullName evidence="3">ORC1/DEAH AAA+ ATPase domain-containing protein</fullName>
    </recommendedName>
</protein>
<dbReference type="InterPro" id="IPR027417">
    <property type="entry name" value="P-loop_NTPase"/>
</dbReference>
<name>Q2FMH3_METHJ</name>
<evidence type="ECO:0000313" key="4">
    <source>
        <dbReference type="EMBL" id="ABD41766.1"/>
    </source>
</evidence>
<organism evidence="4 5">
    <name type="scientific">Methanospirillum hungatei JF-1 (strain ATCC 27890 / DSM 864 / NBRC 100397 / JF-1)</name>
    <dbReference type="NCBI Taxonomy" id="323259"/>
    <lineage>
        <taxon>Archaea</taxon>
        <taxon>Methanobacteriati</taxon>
        <taxon>Methanobacteriota</taxon>
        <taxon>Stenosarchaea group</taxon>
        <taxon>Methanomicrobia</taxon>
        <taxon>Methanomicrobiales</taxon>
        <taxon>Methanospirillaceae</taxon>
        <taxon>Methanospirillum</taxon>
    </lineage>
</organism>
<dbReference type="GO" id="GO:0016887">
    <property type="term" value="F:ATP hydrolysis activity"/>
    <property type="evidence" value="ECO:0007669"/>
    <property type="project" value="InterPro"/>
</dbReference>
<keyword evidence="5" id="KW-1185">Reference proteome</keyword>
<dbReference type="Proteomes" id="UP000001941">
    <property type="component" value="Chromosome"/>
</dbReference>
<dbReference type="HOGENOM" id="CLU_039401_0_0_2"/>
<dbReference type="Pfam" id="PF13401">
    <property type="entry name" value="AAA_22"/>
    <property type="match status" value="1"/>
</dbReference>
<dbReference type="eggNOG" id="arCOG03169">
    <property type="taxonomic scope" value="Archaea"/>
</dbReference>
<dbReference type="InParanoid" id="Q2FMH3"/>
<evidence type="ECO:0000256" key="1">
    <source>
        <dbReference type="ARBA" id="ARBA00022705"/>
    </source>
</evidence>
<keyword evidence="2" id="KW-0812">Transmembrane</keyword>
<dbReference type="EMBL" id="CP000254">
    <property type="protein sequence ID" value="ABD41766.1"/>
    <property type="molecule type" value="Genomic_DNA"/>
</dbReference>
<reference evidence="5" key="1">
    <citation type="journal article" date="2016" name="Stand. Genomic Sci.">
        <title>Complete genome sequence of Methanospirillum hungatei type strain JF1.</title>
        <authorList>
            <person name="Gunsalus R.P."/>
            <person name="Cook L.E."/>
            <person name="Crable B."/>
            <person name="Rohlin L."/>
            <person name="McDonald E."/>
            <person name="Mouttaki H."/>
            <person name="Sieber J.R."/>
            <person name="Poweleit N."/>
            <person name="Zhou H."/>
            <person name="Lapidus A.L."/>
            <person name="Daligault H.E."/>
            <person name="Land M."/>
            <person name="Gilna P."/>
            <person name="Ivanova N."/>
            <person name="Kyrpides N."/>
            <person name="Culley D.E."/>
            <person name="McInerney M.J."/>
        </authorList>
    </citation>
    <scope>NUCLEOTIDE SEQUENCE [LARGE SCALE GENOMIC DNA]</scope>
    <source>
        <strain evidence="5">ATCC 27890 / DSM 864 / NBRC 100397 / JF-1</strain>
    </source>
</reference>
<gene>
    <name evidence="4" type="ordered locus">Mhun_2058</name>
</gene>
<sequence>MKSSYIRRFFYIFSEIGFFIIVCSFHGEGFSIIRINRDTMRFFNTAGPVNCQDHYCLPPLTRFDLPEILTLLSQKKYFVLHAPRQSGKTSCLLALREYLNNSGEYRSLYINVETAQAARDDVENGVRSIIVEINKRMDQSPVFTGLGVVTADLWDNTNAYSVLNIVLSRLASIDNKPLVLLIDEIDALVGDTLISVLRQIRSGYDSRPVHFPSSIILCGVRDVRDYRIHSDKDKAIITGGSAFNIKAESLRLGNFTEEETGILLLEHTKETGQVFEEGALAAVWNLTRGQPWLVNALAYEVCFKIEEGRNRSNPISESLVIKAKERLIQRRETHLDQLVDKLQEERVRRVIEPILTGEMFEKNFRPDDISYLVDLGLIIQEQGGALAIANPIYQEIIPRELSYTAQSGMALKSVWYIGEDGRIRVNDLLLSFQQFFREHSESWTDIAQYKEAAPQLLLQAFLQRIINGGGQIIREYGLGRGRTDLFILWHLPDGTYQRFVIECKMVHGSREVTISKGLVQVTKYADRCGAEEVYLLIFDRDKNKSWDEKIFTETIEHQGRMVAVFGM</sequence>
<dbReference type="EnsemblBacteria" id="ABD41766">
    <property type="protein sequence ID" value="ABD41766"/>
    <property type="gene ID" value="Mhun_2058"/>
</dbReference>
<keyword evidence="2" id="KW-1133">Transmembrane helix</keyword>
<dbReference type="Gene3D" id="3.40.50.300">
    <property type="entry name" value="P-loop containing nucleotide triphosphate hydrolases"/>
    <property type="match status" value="1"/>
</dbReference>
<feature type="domain" description="ORC1/DEAH AAA+ ATPase" evidence="3">
    <location>
        <begin position="74"/>
        <end position="225"/>
    </location>
</feature>
<keyword evidence="1" id="KW-0235">DNA replication</keyword>
<proteinExistence type="predicted"/>
<keyword evidence="2" id="KW-0472">Membrane</keyword>
<dbReference type="STRING" id="323259.Mhun_2058"/>
<evidence type="ECO:0000256" key="2">
    <source>
        <dbReference type="SAM" id="Phobius"/>
    </source>
</evidence>
<evidence type="ECO:0000259" key="3">
    <source>
        <dbReference type="Pfam" id="PF13401"/>
    </source>
</evidence>
<feature type="transmembrane region" description="Helical" evidence="2">
    <location>
        <begin position="9"/>
        <end position="27"/>
    </location>
</feature>
<dbReference type="AlphaFoldDB" id="Q2FMH3"/>
<evidence type="ECO:0000313" key="5">
    <source>
        <dbReference type="Proteomes" id="UP000001941"/>
    </source>
</evidence>
<accession>Q2FMH3</accession>
<dbReference type="InterPro" id="IPR049945">
    <property type="entry name" value="AAA_22"/>
</dbReference>
<dbReference type="KEGG" id="mhu:Mhun_2058"/>
<dbReference type="SUPFAM" id="SSF52540">
    <property type="entry name" value="P-loop containing nucleoside triphosphate hydrolases"/>
    <property type="match status" value="1"/>
</dbReference>